<keyword evidence="3 6" id="KW-1133">Transmembrane helix</keyword>
<evidence type="ECO:0000313" key="9">
    <source>
        <dbReference type="Proteomes" id="UP000799778"/>
    </source>
</evidence>
<evidence type="ECO:0000256" key="1">
    <source>
        <dbReference type="ARBA" id="ARBA00004141"/>
    </source>
</evidence>
<evidence type="ECO:0000256" key="2">
    <source>
        <dbReference type="ARBA" id="ARBA00022692"/>
    </source>
</evidence>
<evidence type="ECO:0000256" key="3">
    <source>
        <dbReference type="ARBA" id="ARBA00022989"/>
    </source>
</evidence>
<proteinExistence type="predicted"/>
<feature type="transmembrane region" description="Helical" evidence="6">
    <location>
        <begin position="116"/>
        <end position="136"/>
    </location>
</feature>
<reference evidence="8" key="1">
    <citation type="journal article" date="2020" name="Stud. Mycol.">
        <title>101 Dothideomycetes genomes: a test case for predicting lifestyles and emergence of pathogens.</title>
        <authorList>
            <person name="Haridas S."/>
            <person name="Albert R."/>
            <person name="Binder M."/>
            <person name="Bloem J."/>
            <person name="Labutti K."/>
            <person name="Salamov A."/>
            <person name="Andreopoulos B."/>
            <person name="Baker S."/>
            <person name="Barry K."/>
            <person name="Bills G."/>
            <person name="Bluhm B."/>
            <person name="Cannon C."/>
            <person name="Castanera R."/>
            <person name="Culley D."/>
            <person name="Daum C."/>
            <person name="Ezra D."/>
            <person name="Gonzalez J."/>
            <person name="Henrissat B."/>
            <person name="Kuo A."/>
            <person name="Liang C."/>
            <person name="Lipzen A."/>
            <person name="Lutzoni F."/>
            <person name="Magnuson J."/>
            <person name="Mondo S."/>
            <person name="Nolan M."/>
            <person name="Ohm R."/>
            <person name="Pangilinan J."/>
            <person name="Park H.-J."/>
            <person name="Ramirez L."/>
            <person name="Alfaro M."/>
            <person name="Sun H."/>
            <person name="Tritt A."/>
            <person name="Yoshinaga Y."/>
            <person name="Zwiers L.-H."/>
            <person name="Turgeon B."/>
            <person name="Goodwin S."/>
            <person name="Spatafora J."/>
            <person name="Crous P."/>
            <person name="Grigoriev I."/>
        </authorList>
    </citation>
    <scope>NUCLEOTIDE SEQUENCE</scope>
    <source>
        <strain evidence="8">CBS 175.79</strain>
    </source>
</reference>
<organism evidence="8 9">
    <name type="scientific">Aaosphaeria arxii CBS 175.79</name>
    <dbReference type="NCBI Taxonomy" id="1450172"/>
    <lineage>
        <taxon>Eukaryota</taxon>
        <taxon>Fungi</taxon>
        <taxon>Dikarya</taxon>
        <taxon>Ascomycota</taxon>
        <taxon>Pezizomycotina</taxon>
        <taxon>Dothideomycetes</taxon>
        <taxon>Pleosporomycetidae</taxon>
        <taxon>Pleosporales</taxon>
        <taxon>Pleosporales incertae sedis</taxon>
        <taxon>Aaosphaeria</taxon>
    </lineage>
</organism>
<dbReference type="PANTHER" id="PTHR31310:SF10">
    <property type="entry name" value="INOSITOLPHOSPHOTRANSFERASE AUR1_IPT1 DOMAIN-CONTAINING PROTEIN"/>
    <property type="match status" value="1"/>
</dbReference>
<evidence type="ECO:0000256" key="4">
    <source>
        <dbReference type="ARBA" id="ARBA00023136"/>
    </source>
</evidence>
<feature type="domain" description="Inositolphosphotransferase Aur1/Ipt1" evidence="7">
    <location>
        <begin position="180"/>
        <end position="306"/>
    </location>
</feature>
<dbReference type="PANTHER" id="PTHR31310">
    <property type="match status" value="1"/>
</dbReference>
<dbReference type="CDD" id="cd03386">
    <property type="entry name" value="PAP2_Aur1_like"/>
    <property type="match status" value="1"/>
</dbReference>
<dbReference type="AlphaFoldDB" id="A0A6A5Y411"/>
<dbReference type="InterPro" id="IPR026841">
    <property type="entry name" value="Aur1/Ipt1"/>
</dbReference>
<dbReference type="Pfam" id="PF14378">
    <property type="entry name" value="PAP2_3"/>
    <property type="match status" value="1"/>
</dbReference>
<gene>
    <name evidence="8" type="ORF">BU24DRAFT_115524</name>
</gene>
<keyword evidence="4 6" id="KW-0472">Membrane</keyword>
<accession>A0A6A5Y411</accession>
<feature type="transmembrane region" description="Helical" evidence="6">
    <location>
        <begin position="23"/>
        <end position="42"/>
    </location>
</feature>
<evidence type="ECO:0000256" key="5">
    <source>
        <dbReference type="SAM" id="MobiDB-lite"/>
    </source>
</evidence>
<feature type="transmembrane region" description="Helical" evidence="6">
    <location>
        <begin position="201"/>
        <end position="221"/>
    </location>
</feature>
<name>A0A6A5Y411_9PLEO</name>
<keyword evidence="2 6" id="KW-0812">Transmembrane</keyword>
<evidence type="ECO:0000256" key="6">
    <source>
        <dbReference type="SAM" id="Phobius"/>
    </source>
</evidence>
<dbReference type="RefSeq" id="XP_033387593.1">
    <property type="nucleotide sequence ID" value="XM_033520841.1"/>
</dbReference>
<feature type="compositionally biased region" description="Low complexity" evidence="5">
    <location>
        <begin position="61"/>
        <end position="76"/>
    </location>
</feature>
<feature type="transmembrane region" description="Helical" evidence="6">
    <location>
        <begin position="285"/>
        <end position="305"/>
    </location>
</feature>
<dbReference type="EMBL" id="ML978067">
    <property type="protein sequence ID" value="KAF2019254.1"/>
    <property type="molecule type" value="Genomic_DNA"/>
</dbReference>
<dbReference type="GeneID" id="54278238"/>
<keyword evidence="9" id="KW-1185">Reference proteome</keyword>
<feature type="transmembrane region" description="Helical" evidence="6">
    <location>
        <begin position="354"/>
        <end position="375"/>
    </location>
</feature>
<dbReference type="Proteomes" id="UP000799778">
    <property type="component" value="Unassembled WGS sequence"/>
</dbReference>
<dbReference type="InterPro" id="IPR052185">
    <property type="entry name" value="IPC_Synthase-Related"/>
</dbReference>
<feature type="transmembrane region" description="Helical" evidence="6">
    <location>
        <begin position="233"/>
        <end position="251"/>
    </location>
</feature>
<comment type="subcellular location">
    <subcellularLocation>
        <location evidence="1">Membrane</location>
        <topology evidence="1">Multi-pass membrane protein</topology>
    </subcellularLocation>
</comment>
<evidence type="ECO:0000313" key="8">
    <source>
        <dbReference type="EMBL" id="KAF2019254.1"/>
    </source>
</evidence>
<sequence length="405" mass="46689">MEALNVTAPVDEPEWNSSPAWRLPGWVEPLMVVSILLFAMFITRRRDFSIRSGPTERPGGLLDNDSTDRLLSSDSDSTGEFEATTTKYPTKTRSCCCMKVETPNTSRFKNNFHSRILQKFPFLIEMFYWVINYAFYRFTAVASNKLFAGSGIWNVAQANGIAVLETEEFSFWSFLFPIREQKVQQWFMHGHQDFLSVLNRAYALIHIPGTVGFICWYYYVAPSFDTFSIARRTMTLTNFCAFMTFIVYPCMPPRLLPKEYGFLDTVRHDDAQSVWMSGKFVNQLAAMPSMHFGYSFCIGVTMIYHSGLFRRTLEPGEARKSAFWKIFYLVVGVGYPAFILTTIVATANHYFMDAMMATLFVFFAFFCNKVFYVFIPLEDLLLYVIRADKPTPTTGQRFQERGGRI</sequence>
<evidence type="ECO:0000259" key="7">
    <source>
        <dbReference type="Pfam" id="PF14378"/>
    </source>
</evidence>
<dbReference type="GO" id="GO:0016020">
    <property type="term" value="C:membrane"/>
    <property type="evidence" value="ECO:0007669"/>
    <property type="project" value="UniProtKB-SubCell"/>
</dbReference>
<feature type="transmembrane region" description="Helical" evidence="6">
    <location>
        <begin position="326"/>
        <end position="348"/>
    </location>
</feature>
<dbReference type="OrthoDB" id="2566866at2759"/>
<feature type="region of interest" description="Disordered" evidence="5">
    <location>
        <begin position="56"/>
        <end position="85"/>
    </location>
</feature>
<protein>
    <recommendedName>
        <fullName evidence="7">Inositolphosphotransferase Aur1/Ipt1 domain-containing protein</fullName>
    </recommendedName>
</protein>